<dbReference type="GO" id="GO:0006071">
    <property type="term" value="P:glycerol metabolic process"/>
    <property type="evidence" value="ECO:0007669"/>
    <property type="project" value="UniProtKB-KW"/>
</dbReference>
<dbReference type="PANTHER" id="PTHR43620:SF7">
    <property type="entry name" value="GLYCEROPHOSPHODIESTER PHOSPHODIESTERASE GDPD5-RELATED"/>
    <property type="match status" value="1"/>
</dbReference>
<dbReference type="EMBL" id="RDBE01000009">
    <property type="protein sequence ID" value="RLV48555.1"/>
    <property type="molecule type" value="Genomic_DNA"/>
</dbReference>
<dbReference type="PANTHER" id="PTHR43620">
    <property type="entry name" value="GLYCEROPHOSPHORYL DIESTER PHOSPHODIESTERASE"/>
    <property type="match status" value="1"/>
</dbReference>
<evidence type="ECO:0000259" key="8">
    <source>
        <dbReference type="PROSITE" id="PS51704"/>
    </source>
</evidence>
<evidence type="ECO:0000256" key="1">
    <source>
        <dbReference type="ARBA" id="ARBA00007277"/>
    </source>
</evidence>
<dbReference type="InterPro" id="IPR017946">
    <property type="entry name" value="PLC-like_Pdiesterase_TIM-brl"/>
</dbReference>
<feature type="compositionally biased region" description="Gly residues" evidence="7">
    <location>
        <begin position="80"/>
        <end position="89"/>
    </location>
</feature>
<evidence type="ECO:0000256" key="5">
    <source>
        <dbReference type="ARBA" id="ARBA00022801"/>
    </source>
</evidence>
<dbReference type="Pfam" id="PF03009">
    <property type="entry name" value="GDPD"/>
    <property type="match status" value="1"/>
</dbReference>
<protein>
    <recommendedName>
        <fullName evidence="2">glycerophosphodiester phosphodiesterase</fullName>
        <ecNumber evidence="2">3.1.4.46</ecNumber>
    </recommendedName>
</protein>
<comment type="caution">
    <text evidence="9">The sequence shown here is derived from an EMBL/GenBank/DDBJ whole genome shotgun (WGS) entry which is preliminary data.</text>
</comment>
<accession>A0A3L8NZF5</accession>
<dbReference type="SUPFAM" id="SSF51695">
    <property type="entry name" value="PLC-like phosphodiesterases"/>
    <property type="match status" value="1"/>
</dbReference>
<dbReference type="PROSITE" id="PS51704">
    <property type="entry name" value="GP_PDE"/>
    <property type="match status" value="1"/>
</dbReference>
<keyword evidence="4" id="KW-0319">Glycerol metabolism</keyword>
<dbReference type="GO" id="GO:0008889">
    <property type="term" value="F:glycerophosphodiester phosphodiesterase activity"/>
    <property type="evidence" value="ECO:0007669"/>
    <property type="project" value="UniProtKB-EC"/>
</dbReference>
<name>A0A3L8NZF5_9ACTN</name>
<proteinExistence type="inferred from homology"/>
<dbReference type="Proteomes" id="UP000281708">
    <property type="component" value="Unassembled WGS sequence"/>
</dbReference>
<evidence type="ECO:0000256" key="7">
    <source>
        <dbReference type="SAM" id="MobiDB-lite"/>
    </source>
</evidence>
<keyword evidence="10" id="KW-1185">Reference proteome</keyword>
<feature type="compositionally biased region" description="Basic and acidic residues" evidence="7">
    <location>
        <begin position="92"/>
        <end position="101"/>
    </location>
</feature>
<keyword evidence="3" id="KW-0732">Signal</keyword>
<feature type="region of interest" description="Disordered" evidence="7">
    <location>
        <begin position="61"/>
        <end position="115"/>
    </location>
</feature>
<evidence type="ECO:0000256" key="6">
    <source>
        <dbReference type="ARBA" id="ARBA00047512"/>
    </source>
</evidence>
<organism evidence="9 10">
    <name type="scientific">Nocardioides mangrovicus</name>
    <dbReference type="NCBI Taxonomy" id="2478913"/>
    <lineage>
        <taxon>Bacteria</taxon>
        <taxon>Bacillati</taxon>
        <taxon>Actinomycetota</taxon>
        <taxon>Actinomycetes</taxon>
        <taxon>Propionibacteriales</taxon>
        <taxon>Nocardioidaceae</taxon>
        <taxon>Nocardioides</taxon>
    </lineage>
</organism>
<dbReference type="Gene3D" id="3.20.20.190">
    <property type="entry name" value="Phosphatidylinositol (PI) phosphodiesterase"/>
    <property type="match status" value="1"/>
</dbReference>
<dbReference type="EC" id="3.1.4.46" evidence="2"/>
<keyword evidence="5" id="KW-0378">Hydrolase</keyword>
<evidence type="ECO:0000313" key="10">
    <source>
        <dbReference type="Proteomes" id="UP000281708"/>
    </source>
</evidence>
<evidence type="ECO:0000256" key="2">
    <source>
        <dbReference type="ARBA" id="ARBA00012247"/>
    </source>
</evidence>
<dbReference type="GO" id="GO:0006629">
    <property type="term" value="P:lipid metabolic process"/>
    <property type="evidence" value="ECO:0007669"/>
    <property type="project" value="InterPro"/>
</dbReference>
<gene>
    <name evidence="9" type="ORF">D9V37_14395</name>
</gene>
<comment type="catalytic activity">
    <reaction evidence="6">
        <text>a sn-glycero-3-phosphodiester + H2O = an alcohol + sn-glycerol 3-phosphate + H(+)</text>
        <dbReference type="Rhea" id="RHEA:12969"/>
        <dbReference type="ChEBI" id="CHEBI:15377"/>
        <dbReference type="ChEBI" id="CHEBI:15378"/>
        <dbReference type="ChEBI" id="CHEBI:30879"/>
        <dbReference type="ChEBI" id="CHEBI:57597"/>
        <dbReference type="ChEBI" id="CHEBI:83408"/>
        <dbReference type="EC" id="3.1.4.46"/>
    </reaction>
</comment>
<dbReference type="AlphaFoldDB" id="A0A3L8NZF5"/>
<dbReference type="InterPro" id="IPR030395">
    <property type="entry name" value="GP_PDE_dom"/>
</dbReference>
<feature type="domain" description="GP-PDE" evidence="8">
    <location>
        <begin position="122"/>
        <end position="421"/>
    </location>
</feature>
<reference evidence="9 10" key="1">
    <citation type="submission" date="2018-10" db="EMBL/GenBank/DDBJ databases">
        <title>Marmoricola sp. 4Q3S-7 whole genome shotgun sequence.</title>
        <authorList>
            <person name="Li F."/>
        </authorList>
    </citation>
    <scope>NUCLEOTIDE SEQUENCE [LARGE SCALE GENOMIC DNA]</scope>
    <source>
        <strain evidence="9 10">4Q3S-7</strain>
    </source>
</reference>
<evidence type="ECO:0000313" key="9">
    <source>
        <dbReference type="EMBL" id="RLV48555.1"/>
    </source>
</evidence>
<evidence type="ECO:0000256" key="4">
    <source>
        <dbReference type="ARBA" id="ARBA00022798"/>
    </source>
</evidence>
<sequence length="432" mass="46340">MVDVGLGVRAHHAGGDPFLAGTLAADHDAVGAVGGGEAVGLVEGGGVGQLGVDLDDGHLVGAGPGPKGGRDAGTEQVGPLQGGVGGEITDGGQRHVADSARRVGPPVTARSPGPRTVGSVRPLVIAHRGASGHRPELTLEAFALALRLGADSIELDLVPTRDGVLVCRHDLELSRTTDVASHPELAGRRRTIVVDGLLHRGWFVHDLTFEELRSLRCVERWPAKRPSSAAHDGRSVVPTFAEVLELVEAEAGRRGRPVRVHAELKHPAFVESLGHSLPELVDDVRHPYVTWMSFDATVLRRLHLRGRDRLVQLYERRPRGRHLAAASTYASGVGVRRKVVLPKDDAGRVDRPTDFVAKAHRRDLDVLVWTHRAENEHLPRNLRVGRDPHGHGQGQLAAEMLFEAGIDALITDFPELGVAAREAFEVGLPIAR</sequence>
<evidence type="ECO:0000256" key="3">
    <source>
        <dbReference type="ARBA" id="ARBA00022729"/>
    </source>
</evidence>
<comment type="similarity">
    <text evidence="1">Belongs to the glycerophosphoryl diester phosphodiesterase family.</text>
</comment>
<dbReference type="GO" id="GO:0042597">
    <property type="term" value="C:periplasmic space"/>
    <property type="evidence" value="ECO:0007669"/>
    <property type="project" value="TreeGrafter"/>
</dbReference>